<evidence type="ECO:0000313" key="1">
    <source>
        <dbReference type="EMBL" id="AWL12805.1"/>
    </source>
</evidence>
<evidence type="ECO:0000313" key="2">
    <source>
        <dbReference type="Proteomes" id="UP000245728"/>
    </source>
</evidence>
<protein>
    <submittedName>
        <fullName evidence="1">Uncharacterized protein</fullName>
    </submittedName>
</protein>
<organism evidence="1 2">
    <name type="scientific">Saliniradius amylolyticus</name>
    <dbReference type="NCBI Taxonomy" id="2183582"/>
    <lineage>
        <taxon>Bacteria</taxon>
        <taxon>Pseudomonadati</taxon>
        <taxon>Pseudomonadota</taxon>
        <taxon>Gammaproteobacteria</taxon>
        <taxon>Alteromonadales</taxon>
        <taxon>Alteromonadaceae</taxon>
        <taxon>Saliniradius</taxon>
    </lineage>
</organism>
<sequence>MNQFTYIYAGQTHTDTSAEYMQQLGMSAETIESVLQQQSYERRAALGINANDSGDALKTALKAAIDTAAGSVRKAYVSQGQLVEEEYHLAKQHAEGWDGSGDAPATVQAWADASGLSTAEAKDDILATATAWEQALTAIRAARLSGKAAVSGATDDDEALNAAETAIAQLNALMPQ</sequence>
<gene>
    <name evidence="1" type="ORF">HMF8227_02353</name>
</gene>
<dbReference type="KEGG" id="salh:HMF8227_02353"/>
<accession>A0A2S2E574</accession>
<dbReference type="RefSeq" id="WP_109340348.1">
    <property type="nucleotide sequence ID" value="NZ_CP029347.1"/>
</dbReference>
<name>A0A2S2E574_9ALTE</name>
<dbReference type="Proteomes" id="UP000245728">
    <property type="component" value="Chromosome"/>
</dbReference>
<dbReference type="OrthoDB" id="7008478at2"/>
<dbReference type="EMBL" id="CP029347">
    <property type="protein sequence ID" value="AWL12805.1"/>
    <property type="molecule type" value="Genomic_DNA"/>
</dbReference>
<keyword evidence="2" id="KW-1185">Reference proteome</keyword>
<reference evidence="1 2" key="1">
    <citation type="submission" date="2018-05" db="EMBL/GenBank/DDBJ databases">
        <title>Salinimonas sp. HMF8227 Genome sequencing and assembly.</title>
        <authorList>
            <person name="Kang H."/>
            <person name="Kang J."/>
            <person name="Cha I."/>
            <person name="Kim H."/>
            <person name="Joh K."/>
        </authorList>
    </citation>
    <scope>NUCLEOTIDE SEQUENCE [LARGE SCALE GENOMIC DNA]</scope>
    <source>
        <strain evidence="1 2">HMF8227</strain>
    </source>
</reference>
<dbReference type="AlphaFoldDB" id="A0A2S2E574"/>
<proteinExistence type="predicted"/>